<proteinExistence type="predicted"/>
<keyword evidence="2" id="KW-1185">Reference proteome</keyword>
<reference evidence="2" key="1">
    <citation type="journal article" date="2024" name="Front. Bioeng. Biotechnol.">
        <title>Genome-scale model development and genomic sequencing of the oleaginous clade Lipomyces.</title>
        <authorList>
            <person name="Czajka J.J."/>
            <person name="Han Y."/>
            <person name="Kim J."/>
            <person name="Mondo S.J."/>
            <person name="Hofstad B.A."/>
            <person name="Robles A."/>
            <person name="Haridas S."/>
            <person name="Riley R."/>
            <person name="LaButti K."/>
            <person name="Pangilinan J."/>
            <person name="Andreopoulos W."/>
            <person name="Lipzen A."/>
            <person name="Yan J."/>
            <person name="Wang M."/>
            <person name="Ng V."/>
            <person name="Grigoriev I.V."/>
            <person name="Spatafora J.W."/>
            <person name="Magnuson J.K."/>
            <person name="Baker S.E."/>
            <person name="Pomraning K.R."/>
        </authorList>
    </citation>
    <scope>NUCLEOTIDE SEQUENCE [LARGE SCALE GENOMIC DNA]</scope>
    <source>
        <strain evidence="2">CBS 10300</strain>
    </source>
</reference>
<accession>A0ACC3TLQ1</accession>
<comment type="caution">
    <text evidence="1">The sequence shown here is derived from an EMBL/GenBank/DDBJ whole genome shotgun (WGS) entry which is preliminary data.</text>
</comment>
<dbReference type="Proteomes" id="UP001489719">
    <property type="component" value="Unassembled WGS sequence"/>
</dbReference>
<sequence>MIPLATFNLPASLEHVEATPLTPEGFAKFGGVISSVHQLRTMTPIPANYGTATKISKVSPIVNNFQNAPSQIPSTANFNLFRSTYPCKLIQRTGVYDGVYLSGVLERHPYSTQAFLPMGVPANDVAYLVIVAENAPDGLPDLNTLTAFVANGNQAVTYGPGTWHAPMVSLKEVIDFAVLIHENGVADEDCQEVYINPRVPIKFSSATSSTVKAVL</sequence>
<organism evidence="1 2">
    <name type="scientific">Lipomyces orientalis</name>
    <dbReference type="NCBI Taxonomy" id="1233043"/>
    <lineage>
        <taxon>Eukaryota</taxon>
        <taxon>Fungi</taxon>
        <taxon>Dikarya</taxon>
        <taxon>Ascomycota</taxon>
        <taxon>Saccharomycotina</taxon>
        <taxon>Lipomycetes</taxon>
        <taxon>Lipomycetales</taxon>
        <taxon>Lipomycetaceae</taxon>
        <taxon>Lipomyces</taxon>
    </lineage>
</organism>
<keyword evidence="1" id="KW-0378">Hydrolase</keyword>
<protein>
    <submittedName>
        <fullName evidence="1">Ureidoglycolate hydrolase</fullName>
    </submittedName>
</protein>
<name>A0ACC3TLQ1_9ASCO</name>
<gene>
    <name evidence="1" type="ORF">V1517DRAFT_324412</name>
</gene>
<evidence type="ECO:0000313" key="2">
    <source>
        <dbReference type="Proteomes" id="UP001489719"/>
    </source>
</evidence>
<dbReference type="EMBL" id="MU970083">
    <property type="protein sequence ID" value="KAK9322123.1"/>
    <property type="molecule type" value="Genomic_DNA"/>
</dbReference>
<evidence type="ECO:0000313" key="1">
    <source>
        <dbReference type="EMBL" id="KAK9322123.1"/>
    </source>
</evidence>